<evidence type="ECO:0000313" key="2">
    <source>
        <dbReference type="Proteomes" id="UP000663844"/>
    </source>
</evidence>
<dbReference type="Proteomes" id="UP000663844">
    <property type="component" value="Unassembled WGS sequence"/>
</dbReference>
<reference evidence="1" key="1">
    <citation type="submission" date="2021-02" db="EMBL/GenBank/DDBJ databases">
        <authorList>
            <person name="Nowell W R."/>
        </authorList>
    </citation>
    <scope>NUCLEOTIDE SEQUENCE</scope>
</reference>
<gene>
    <name evidence="1" type="ORF">OXD698_LOCUS49286</name>
</gene>
<feature type="non-terminal residue" evidence="1">
    <location>
        <position position="1"/>
    </location>
</feature>
<accession>A0A820LQ91</accession>
<protein>
    <submittedName>
        <fullName evidence="1">Uncharacterized protein</fullName>
    </submittedName>
</protein>
<sequence>FVYINWIQTYQQHCKLYKSFHMRDDLKINSSYRAIPQIGCCINNSNTSYLSSISNNDMCHRLIVSTPDSSRSMKSSEYSPITLSTIYQSNVDSYLTAVTNETASLVSIYFYLIE</sequence>
<dbReference type="AlphaFoldDB" id="A0A820LQ91"/>
<dbReference type="EMBL" id="CAJOAZ010021902">
    <property type="protein sequence ID" value="CAF4360623.1"/>
    <property type="molecule type" value="Genomic_DNA"/>
</dbReference>
<name>A0A820LQ91_9BILA</name>
<evidence type="ECO:0000313" key="1">
    <source>
        <dbReference type="EMBL" id="CAF4360623.1"/>
    </source>
</evidence>
<proteinExistence type="predicted"/>
<comment type="caution">
    <text evidence="1">The sequence shown here is derived from an EMBL/GenBank/DDBJ whole genome shotgun (WGS) entry which is preliminary data.</text>
</comment>
<organism evidence="1 2">
    <name type="scientific">Adineta steineri</name>
    <dbReference type="NCBI Taxonomy" id="433720"/>
    <lineage>
        <taxon>Eukaryota</taxon>
        <taxon>Metazoa</taxon>
        <taxon>Spiralia</taxon>
        <taxon>Gnathifera</taxon>
        <taxon>Rotifera</taxon>
        <taxon>Eurotatoria</taxon>
        <taxon>Bdelloidea</taxon>
        <taxon>Adinetida</taxon>
        <taxon>Adinetidae</taxon>
        <taxon>Adineta</taxon>
    </lineage>
</organism>